<sequence>TCLSLVLDGKVSANAEGVVYSTDRKRVLRFIYKLSKCTDRILSSRIVK</sequence>
<reference evidence="2" key="1">
    <citation type="journal article" date="2010" name="Genome Res.">
        <title>Population genomic sequencing of Coccidioides fungi reveals recent hybridization and transposon control.</title>
        <authorList>
            <person name="Neafsey D.E."/>
            <person name="Barker B.M."/>
            <person name="Sharpton T.J."/>
            <person name="Stajich J.E."/>
            <person name="Park D.J."/>
            <person name="Whiston E."/>
            <person name="Hung C.-Y."/>
            <person name="McMahan C."/>
            <person name="White J."/>
            <person name="Sykes S."/>
            <person name="Heiman D."/>
            <person name="Young S."/>
            <person name="Zeng Q."/>
            <person name="Abouelleil A."/>
            <person name="Aftuck L."/>
            <person name="Bessette D."/>
            <person name="Brown A."/>
            <person name="FitzGerald M."/>
            <person name="Lui A."/>
            <person name="Macdonald J.P."/>
            <person name="Priest M."/>
            <person name="Orbach M.J."/>
            <person name="Galgiani J.N."/>
            <person name="Kirkland T.N."/>
            <person name="Cole G.T."/>
            <person name="Birren B.W."/>
            <person name="Henn M.R."/>
            <person name="Taylor J.W."/>
            <person name="Rounsley S.D."/>
        </authorList>
    </citation>
    <scope>NUCLEOTIDE SEQUENCE [LARGE SCALE GENOMIC DNA]</scope>
    <source>
        <strain evidence="2">RMSCC 3703</strain>
    </source>
</reference>
<dbReference type="EMBL" id="DS268398">
    <property type="protein sequence ID" value="KMU76114.1"/>
    <property type="molecule type" value="Genomic_DNA"/>
</dbReference>
<accession>A0A0J8QTC9</accession>
<evidence type="ECO:0000313" key="2">
    <source>
        <dbReference type="Proteomes" id="UP000054559"/>
    </source>
</evidence>
<name>A0A0J8QTC9_COCIT</name>
<dbReference type="Proteomes" id="UP000054559">
    <property type="component" value="Unassembled WGS sequence"/>
</dbReference>
<proteinExistence type="predicted"/>
<protein>
    <submittedName>
        <fullName evidence="1">Uncharacterized protein</fullName>
    </submittedName>
</protein>
<dbReference type="AlphaFoldDB" id="A0A0J8QTC9"/>
<feature type="non-terminal residue" evidence="1">
    <location>
        <position position="1"/>
    </location>
</feature>
<evidence type="ECO:0000313" key="1">
    <source>
        <dbReference type="EMBL" id="KMU76114.1"/>
    </source>
</evidence>
<organism evidence="1 2">
    <name type="scientific">Coccidioides immitis RMSCC 3703</name>
    <dbReference type="NCBI Taxonomy" id="454286"/>
    <lineage>
        <taxon>Eukaryota</taxon>
        <taxon>Fungi</taxon>
        <taxon>Dikarya</taxon>
        <taxon>Ascomycota</taxon>
        <taxon>Pezizomycotina</taxon>
        <taxon>Eurotiomycetes</taxon>
        <taxon>Eurotiomycetidae</taxon>
        <taxon>Onygenales</taxon>
        <taxon>Onygenaceae</taxon>
        <taxon>Coccidioides</taxon>
    </lineage>
</organism>
<gene>
    <name evidence="1" type="ORF">CISG_10401</name>
</gene>